<evidence type="ECO:0000256" key="1">
    <source>
        <dbReference type="SAM" id="Coils"/>
    </source>
</evidence>
<feature type="compositionally biased region" description="Low complexity" evidence="2">
    <location>
        <begin position="1140"/>
        <end position="1154"/>
    </location>
</feature>
<organism evidence="3 4">
    <name type="scientific">Phalacrocorax carbo</name>
    <name type="common">Great cormorant</name>
    <name type="synonym">Pelecanus carbo</name>
    <dbReference type="NCBI Taxonomy" id="9209"/>
    <lineage>
        <taxon>Eukaryota</taxon>
        <taxon>Metazoa</taxon>
        <taxon>Chordata</taxon>
        <taxon>Craniata</taxon>
        <taxon>Vertebrata</taxon>
        <taxon>Euteleostomi</taxon>
        <taxon>Archelosauria</taxon>
        <taxon>Archosauria</taxon>
        <taxon>Dinosauria</taxon>
        <taxon>Saurischia</taxon>
        <taxon>Theropoda</taxon>
        <taxon>Coelurosauria</taxon>
        <taxon>Aves</taxon>
        <taxon>Neognathae</taxon>
        <taxon>Neoaves</taxon>
        <taxon>Aequornithes</taxon>
        <taxon>Suliformes</taxon>
        <taxon>Phalacrocoracidae</taxon>
        <taxon>Phalacrocorax</taxon>
    </lineage>
</organism>
<dbReference type="EMBL" id="KL415765">
    <property type="protein sequence ID" value="KFW80646.1"/>
    <property type="molecule type" value="Genomic_DNA"/>
</dbReference>
<keyword evidence="1" id="KW-0175">Coiled coil</keyword>
<accession>A0A093PW71</accession>
<evidence type="ECO:0000313" key="4">
    <source>
        <dbReference type="Proteomes" id="UP000053238"/>
    </source>
</evidence>
<dbReference type="PANTHER" id="PTHR15721">
    <property type="entry name" value="KIAA0586 PROTEIN"/>
    <property type="match status" value="1"/>
</dbReference>
<feature type="region of interest" description="Disordered" evidence="2">
    <location>
        <begin position="1377"/>
        <end position="1432"/>
    </location>
</feature>
<reference evidence="3 4" key="1">
    <citation type="submission" date="2014-04" db="EMBL/GenBank/DDBJ databases">
        <title>Genome evolution of avian class.</title>
        <authorList>
            <person name="Zhang G."/>
            <person name="Li C."/>
        </authorList>
    </citation>
    <scope>NUCLEOTIDE SEQUENCE [LARGE SCALE GENOMIC DNA]</scope>
    <source>
        <strain evidence="3">BGI_N336</strain>
    </source>
</reference>
<evidence type="ECO:0000256" key="2">
    <source>
        <dbReference type="SAM" id="MobiDB-lite"/>
    </source>
</evidence>
<feature type="region of interest" description="Disordered" evidence="2">
    <location>
        <begin position="1287"/>
        <end position="1308"/>
    </location>
</feature>
<feature type="region of interest" description="Disordered" evidence="2">
    <location>
        <begin position="973"/>
        <end position="1095"/>
    </location>
</feature>
<dbReference type="Pfam" id="PF15324">
    <property type="entry name" value="TALPID3"/>
    <property type="match status" value="2"/>
</dbReference>
<feature type="coiled-coil region" evidence="1">
    <location>
        <begin position="329"/>
        <end position="363"/>
    </location>
</feature>
<feature type="non-terminal residue" evidence="3">
    <location>
        <position position="1"/>
    </location>
</feature>
<dbReference type="GO" id="GO:0007224">
    <property type="term" value="P:smoothened signaling pathway"/>
    <property type="evidence" value="ECO:0007669"/>
    <property type="project" value="InterPro"/>
</dbReference>
<feature type="coiled-coil region" evidence="1">
    <location>
        <begin position="401"/>
        <end position="428"/>
    </location>
</feature>
<dbReference type="Proteomes" id="UP000053238">
    <property type="component" value="Unassembled WGS sequence"/>
</dbReference>
<feature type="region of interest" description="Disordered" evidence="2">
    <location>
        <begin position="506"/>
        <end position="536"/>
    </location>
</feature>
<name>A0A093PW71_PHACA</name>
<dbReference type="PANTHER" id="PTHR15721:SF2">
    <property type="entry name" value="PROTEIN TALPID3"/>
    <property type="match status" value="1"/>
</dbReference>
<sequence>GVLSTKGCPEHLLSVENSTEPMFVSQMEYPIEAAVQDDPSLLQEDSRRPKDDVFISQYATGQKEALRAVLKQKTQNAPVPKEVKVQLLGNASTEKNQSIGQDTRSTHREVDSATTVAAATAAAIAAAAPLLKVQNELEAKVNSVSALLHKLQETDRQLQRVAEQQTNTMSQHEKPRCHERVGELEKQMNAFMVQRIQRLEKLQEQQMDIQSHLISSAVNTGGLQKIHVPSSSLMTKQSEKPEQRLLTNGASSCQRGFFPTSGSPTPAGGRLLEHVVNSQEMPLKQTEFSEKAILNSNKMSWHSDRDRHTALHTDSFPAFESSFQNYNSIEKTVKKADDLLQDLGQLRREMRDMLQEANSWKSDMNDLIKSKKPADVSDFPELHQLNKPSILQNVKVPKSILRDAERILRGVQNNKKVLEENLEAVIRAKDGDTMYAFINALTTNRDVLEEIRIKKTVDEWIKAISVEIQAEMARNDSEQVKYDQKVPWIKRAQNIKAMKTDKEVKGKTQKIQGCSTKKPLSAAKPLQKQADDDTSKQRFRTYFSSENLQRKEKRAAGPVDGSAMVQNEDYLCHIYGKPIYQGRRSTLKKAPYLRFNSPSPKSKLQRPKVTECVRGTKVKSAKTQTSRIQKVVTSPRKQHPVYALSQENQYLFSPSQDVPAVCGPLEGHLIPMAIPLGQTQISDIPLQPAGVVVGKPHPVTVTTSLPQVPPKPPVEIKKPNIAVIEMRSERKDPPQLSVQVLPNVDIDSISSDNVSVNHVLPSSEPALPPVNAVIQAPEDIHSEEEDTKFPGTNFIGVPGVVQDQEEERDEIPEFFEPLLELNGQFRVASPKYNGPLFPPVASAPQQSSDVLDELIQKRESIESRLINWVEQEIMAKIISGMHPVQKETVPNISSSGSEDSETVTSDIVEVAGGGGFQLFINAGMPVDSEMISHFVNEALSETIATMLGNRQAQKAVPATNVLPSTKITVETLVPTPLPTPQATPPQTPPSEKELPPVKTPESPLSLTEMSGDVHEHEKIKETGVEIPAATSRVGTPVVTPVSTPPRTTTPSPPASERVSIAAKMESAKPPNPWDDAELPLEEEKPSPLTEESVLPKAVEMSVANDEEPEALILPSQQLSARPFELLPCNPQAPSPVPTVSSGQSTQESSLTLTETETETADRPISEGEVLFSYGQMLAARAGGGLSLPNLTESLTSTLRDANEMDYDPPSEGQVVRKLDKGCHRDPVLTLLAKLNQAPVAAQEGMYHLEDSDASVGELSEGQRPRLTRAAERILMGHSVYMDHPTARASENRPHQGFRSPSPGQLARTGEILGDADTSRGPMLMAELESQLVSNPVLQSALPSCRVTSLSEDLSQEESRGAAQVETVRPLVIHVRRKSEEVQQEGEDAAPHLNSRVSAAKVSVRLPSMDVDHQTQSMSSTHGDSDSSGTDTF</sequence>
<feature type="coiled-coil region" evidence="1">
    <location>
        <begin position="134"/>
        <end position="164"/>
    </location>
</feature>
<dbReference type="GO" id="GO:0036064">
    <property type="term" value="C:ciliary basal body"/>
    <property type="evidence" value="ECO:0007669"/>
    <property type="project" value="TreeGrafter"/>
</dbReference>
<proteinExistence type="predicted"/>
<feature type="non-terminal residue" evidence="3">
    <location>
        <position position="1432"/>
    </location>
</feature>
<evidence type="ECO:0000313" key="3">
    <source>
        <dbReference type="EMBL" id="KFW80646.1"/>
    </source>
</evidence>
<feature type="region of interest" description="Disordered" evidence="2">
    <location>
        <begin position="1125"/>
        <end position="1162"/>
    </location>
</feature>
<feature type="compositionally biased region" description="Pro residues" evidence="2">
    <location>
        <begin position="975"/>
        <end position="988"/>
    </location>
</feature>
<keyword evidence="4" id="KW-1185">Reference proteome</keyword>
<dbReference type="InterPro" id="IPR029246">
    <property type="entry name" value="TALPID3"/>
</dbReference>
<feature type="compositionally biased region" description="Low complexity" evidence="2">
    <location>
        <begin position="1416"/>
        <end position="1432"/>
    </location>
</feature>
<gene>
    <name evidence="3" type="ORF">N336_04781</name>
</gene>
<feature type="compositionally biased region" description="Low complexity" evidence="2">
    <location>
        <begin position="1030"/>
        <end position="1049"/>
    </location>
</feature>
<feature type="compositionally biased region" description="Basic and acidic residues" evidence="2">
    <location>
        <begin position="1011"/>
        <end position="1023"/>
    </location>
</feature>
<dbReference type="GO" id="GO:0005814">
    <property type="term" value="C:centriole"/>
    <property type="evidence" value="ECO:0007669"/>
    <property type="project" value="TreeGrafter"/>
</dbReference>
<protein>
    <submittedName>
        <fullName evidence="3">TALPID3 protein</fullName>
    </submittedName>
</protein>